<organism evidence="2 3">
    <name type="scientific">Cnuella takakiae</name>
    <dbReference type="NCBI Taxonomy" id="1302690"/>
    <lineage>
        <taxon>Bacteria</taxon>
        <taxon>Pseudomonadati</taxon>
        <taxon>Bacteroidota</taxon>
        <taxon>Chitinophagia</taxon>
        <taxon>Chitinophagales</taxon>
        <taxon>Chitinophagaceae</taxon>
        <taxon>Cnuella</taxon>
    </lineage>
</organism>
<evidence type="ECO:0000256" key="1">
    <source>
        <dbReference type="SAM" id="SignalP"/>
    </source>
</evidence>
<proteinExistence type="predicted"/>
<gene>
    <name evidence="2" type="ORF">SAMN05444008_106256</name>
</gene>
<reference evidence="2 3" key="1">
    <citation type="submission" date="2016-11" db="EMBL/GenBank/DDBJ databases">
        <authorList>
            <person name="Jaros S."/>
            <person name="Januszkiewicz K."/>
            <person name="Wedrychowicz H."/>
        </authorList>
    </citation>
    <scope>NUCLEOTIDE SEQUENCE [LARGE SCALE GENOMIC DNA]</scope>
    <source>
        <strain evidence="2 3">DSM 26897</strain>
    </source>
</reference>
<sequence length="118" mass="13343">MKLNRQITPILQRKLATLVLLSASMVAFATLGEGGKKSEFPRSKQNLLSARTGTVNYKTFTLRSGYSYRGSKVLSQTESNNYIILNQPVMVERGNQAYILPIKRKVLLDKVSFKPTRY</sequence>
<dbReference type="STRING" id="1302690.BUE76_08725"/>
<dbReference type="EMBL" id="FQUO01000006">
    <property type="protein sequence ID" value="SHF29407.1"/>
    <property type="molecule type" value="Genomic_DNA"/>
</dbReference>
<dbReference type="AlphaFoldDB" id="A0A1M5AGZ7"/>
<protein>
    <submittedName>
        <fullName evidence="2">Uncharacterized protein</fullName>
    </submittedName>
</protein>
<feature type="signal peptide" evidence="1">
    <location>
        <begin position="1"/>
        <end position="29"/>
    </location>
</feature>
<feature type="chain" id="PRO_5012702685" evidence="1">
    <location>
        <begin position="30"/>
        <end position="118"/>
    </location>
</feature>
<keyword evidence="3" id="KW-1185">Reference proteome</keyword>
<dbReference type="Proteomes" id="UP000184368">
    <property type="component" value="Unassembled WGS sequence"/>
</dbReference>
<evidence type="ECO:0000313" key="2">
    <source>
        <dbReference type="EMBL" id="SHF29407.1"/>
    </source>
</evidence>
<evidence type="ECO:0000313" key="3">
    <source>
        <dbReference type="Proteomes" id="UP000184368"/>
    </source>
</evidence>
<keyword evidence="1" id="KW-0732">Signal</keyword>
<dbReference type="RefSeq" id="WP_073042583.1">
    <property type="nucleotide sequence ID" value="NZ_FQUO01000006.1"/>
</dbReference>
<name>A0A1M5AGZ7_9BACT</name>
<accession>A0A1M5AGZ7</accession>
<dbReference type="OrthoDB" id="675375at2"/>